<dbReference type="GO" id="GO:0043161">
    <property type="term" value="P:proteasome-mediated ubiquitin-dependent protein catabolic process"/>
    <property type="evidence" value="ECO:0007669"/>
    <property type="project" value="EnsemblFungi"/>
</dbReference>
<protein>
    <recommendedName>
        <fullName evidence="6">Proteasome subunit alpha type</fullName>
    </recommendedName>
</protein>
<dbReference type="GO" id="GO:0019773">
    <property type="term" value="C:proteasome core complex, alpha-subunit complex"/>
    <property type="evidence" value="ECO:0007669"/>
    <property type="project" value="UniProtKB-UniRule"/>
</dbReference>
<reference evidence="8" key="1">
    <citation type="submission" date="2014-09" db="EMBL/GenBank/DDBJ databases">
        <title>Draft genome sequence of an oleaginous Mucoromycotina fungus Mucor ambiguus NBRC6742.</title>
        <authorList>
            <person name="Takeda I."/>
            <person name="Yamane N."/>
            <person name="Morita T."/>
            <person name="Tamano K."/>
            <person name="Machida M."/>
            <person name="Baker S."/>
            <person name="Koike H."/>
        </authorList>
    </citation>
    <scope>NUCLEOTIDE SEQUENCE</scope>
    <source>
        <strain evidence="8">NBRC 6742</strain>
    </source>
</reference>
<dbReference type="EMBL" id="DF836542">
    <property type="protein sequence ID" value="GAN09237.1"/>
    <property type="molecule type" value="Genomic_DNA"/>
</dbReference>
<evidence type="ECO:0000256" key="2">
    <source>
        <dbReference type="ARBA" id="ARBA00022490"/>
    </source>
</evidence>
<comment type="similarity">
    <text evidence="5 6">Belongs to the peptidase T1A family.</text>
</comment>
<dbReference type="OrthoDB" id="431557at2759"/>
<accession>A0A0C9N002</accession>
<dbReference type="InterPro" id="IPR000426">
    <property type="entry name" value="Proteasome_asu_N"/>
</dbReference>
<dbReference type="InterPro" id="IPR023332">
    <property type="entry name" value="Proteasome_alpha-type"/>
</dbReference>
<evidence type="ECO:0000256" key="3">
    <source>
        <dbReference type="ARBA" id="ARBA00022942"/>
    </source>
</evidence>
<dbReference type="InterPro" id="IPR016050">
    <property type="entry name" value="Proteasome_bsu_CS"/>
</dbReference>
<sequence length="253" mass="27941">MARRYDSRTTIFSPEGRLYQVEYAMEAISHAGIALGILAKDGVVIAAEKKVTSKLLEKSSSSEKIYKVNDNIICGVAGMEADANILINWTRASAQRYLFAYNEEIPVEQLVQNLCDLKQGYTQYGGLRPFGVSFIFAGYDEHHGFQLYHSDPSGNYGGWKATCIGANNASAQSILKQDHKEEMTLDEAKALAIKVLSKTMDSTTLTSEKLEFATIRLVDEKVKYEPYQAEEIDALLKEQNVGAASTTTETAAQ</sequence>
<dbReference type="STRING" id="91626.A0A0C9N002"/>
<feature type="domain" description="Proteasome alpha-type subunits" evidence="7">
    <location>
        <begin position="5"/>
        <end position="27"/>
    </location>
</feature>
<dbReference type="GO" id="GO:0034515">
    <property type="term" value="C:proteasome storage granule"/>
    <property type="evidence" value="ECO:0007669"/>
    <property type="project" value="EnsemblFungi"/>
</dbReference>
<dbReference type="AlphaFoldDB" id="A0A0C9N002"/>
<dbReference type="GO" id="GO:0010499">
    <property type="term" value="P:proteasomal ubiquitin-independent protein catabolic process"/>
    <property type="evidence" value="ECO:0007669"/>
    <property type="project" value="EnsemblFungi"/>
</dbReference>
<dbReference type="InterPro" id="IPR050115">
    <property type="entry name" value="Proteasome_alpha"/>
</dbReference>
<evidence type="ECO:0000256" key="5">
    <source>
        <dbReference type="PROSITE-ProRule" id="PRU00808"/>
    </source>
</evidence>
<keyword evidence="3 5" id="KW-0647">Proteasome</keyword>
<dbReference type="GO" id="GO:0080129">
    <property type="term" value="P:proteasome core complex assembly"/>
    <property type="evidence" value="ECO:0007669"/>
    <property type="project" value="EnsemblFungi"/>
</dbReference>
<dbReference type="NCBIfam" id="NF003075">
    <property type="entry name" value="PRK03996.1"/>
    <property type="match status" value="1"/>
</dbReference>
<evidence type="ECO:0000313" key="9">
    <source>
        <dbReference type="Proteomes" id="UP000053815"/>
    </source>
</evidence>
<dbReference type="Gene3D" id="3.60.20.10">
    <property type="entry name" value="Glutamine Phosphoribosylpyrophosphate, subunit 1, domain 1"/>
    <property type="match status" value="1"/>
</dbReference>
<dbReference type="PANTHER" id="PTHR11599">
    <property type="entry name" value="PROTEASOME SUBUNIT ALPHA/BETA"/>
    <property type="match status" value="1"/>
</dbReference>
<dbReference type="InterPro" id="IPR001353">
    <property type="entry name" value="Proteasome_sua/b"/>
</dbReference>
<keyword evidence="4 6" id="KW-0539">Nucleus</keyword>
<dbReference type="CDD" id="cd03752">
    <property type="entry name" value="proteasome_alpha_type_4"/>
    <property type="match status" value="1"/>
</dbReference>
<dbReference type="SMART" id="SM00948">
    <property type="entry name" value="Proteasome_A_N"/>
    <property type="match status" value="1"/>
</dbReference>
<evidence type="ECO:0000313" key="8">
    <source>
        <dbReference type="EMBL" id="GAN09237.1"/>
    </source>
</evidence>
<dbReference type="InterPro" id="IPR029055">
    <property type="entry name" value="Ntn_hydrolases_N"/>
</dbReference>
<dbReference type="Proteomes" id="UP000053815">
    <property type="component" value="Unassembled WGS sequence"/>
</dbReference>
<evidence type="ECO:0000256" key="6">
    <source>
        <dbReference type="RuleBase" id="RU000551"/>
    </source>
</evidence>
<evidence type="ECO:0000259" key="7">
    <source>
        <dbReference type="PROSITE" id="PS00388"/>
    </source>
</evidence>
<evidence type="ECO:0000256" key="4">
    <source>
        <dbReference type="ARBA" id="ARBA00023242"/>
    </source>
</evidence>
<dbReference type="PROSITE" id="PS51475">
    <property type="entry name" value="PROTEASOME_ALPHA_2"/>
    <property type="match status" value="1"/>
</dbReference>
<comment type="subunit">
    <text evidence="6">The 26S proteasome consists of a 20S proteasome core and two 19S regulatory subunits.</text>
</comment>
<proteinExistence type="inferred from homology"/>
<evidence type="ECO:0000256" key="1">
    <source>
        <dbReference type="ARBA" id="ARBA00002000"/>
    </source>
</evidence>
<dbReference type="PROSITE" id="PS00854">
    <property type="entry name" value="PROTEASOME_BETA_1"/>
    <property type="match status" value="1"/>
</dbReference>
<comment type="function">
    <text evidence="1">The proteasome is a multicatalytic proteinase complex which is characterized by its ability to cleave peptides with Arg, Phe, Tyr, Leu, and Glu adjacent to the leaving group at neutral or slightly basic pH. The proteasome has an ATP-dependent proteolytic activity.</text>
</comment>
<gene>
    <name evidence="8" type="ORF">MAM1_0253c08761</name>
</gene>
<comment type="subcellular location">
    <subcellularLocation>
        <location evidence="6">Cytoplasm</location>
    </subcellularLocation>
    <subcellularLocation>
        <location evidence="6">Nucleus</location>
    </subcellularLocation>
</comment>
<dbReference type="PROSITE" id="PS00388">
    <property type="entry name" value="PROTEASOME_ALPHA_1"/>
    <property type="match status" value="1"/>
</dbReference>
<dbReference type="FunFam" id="3.60.20.10:FF:000031">
    <property type="entry name" value="Proteasome subunit alpha type"/>
    <property type="match status" value="1"/>
</dbReference>
<keyword evidence="9" id="KW-1185">Reference proteome</keyword>
<dbReference type="SUPFAM" id="SSF56235">
    <property type="entry name" value="N-terminal nucleophile aminohydrolases (Ntn hydrolases)"/>
    <property type="match status" value="1"/>
</dbReference>
<dbReference type="Pfam" id="PF10584">
    <property type="entry name" value="Proteasome_A_N"/>
    <property type="match status" value="1"/>
</dbReference>
<keyword evidence="2 6" id="KW-0963">Cytoplasm</keyword>
<name>A0A0C9N002_9FUNG</name>
<dbReference type="Pfam" id="PF00227">
    <property type="entry name" value="Proteasome"/>
    <property type="match status" value="1"/>
</dbReference>
<organism evidence="8">
    <name type="scientific">Mucor ambiguus</name>
    <dbReference type="NCBI Taxonomy" id="91626"/>
    <lineage>
        <taxon>Eukaryota</taxon>
        <taxon>Fungi</taxon>
        <taxon>Fungi incertae sedis</taxon>
        <taxon>Mucoromycota</taxon>
        <taxon>Mucoromycotina</taxon>
        <taxon>Mucoromycetes</taxon>
        <taxon>Mucorales</taxon>
        <taxon>Mucorineae</taxon>
        <taxon>Mucoraceae</taxon>
        <taxon>Mucor</taxon>
    </lineage>
</organism>
<dbReference type="GO" id="GO:0005634">
    <property type="term" value="C:nucleus"/>
    <property type="evidence" value="ECO:0007669"/>
    <property type="project" value="UniProtKB-SubCell"/>
</dbReference>